<dbReference type="Pfam" id="PF20275">
    <property type="entry name" value="CTD10"/>
    <property type="match status" value="1"/>
</dbReference>
<organism evidence="2 3">
    <name type="scientific">Sedimentibacter acidaminivorans</name>
    <dbReference type="NCBI Taxonomy" id="913099"/>
    <lineage>
        <taxon>Bacteria</taxon>
        <taxon>Bacillati</taxon>
        <taxon>Bacillota</taxon>
        <taxon>Tissierellia</taxon>
        <taxon>Sedimentibacter</taxon>
    </lineage>
</organism>
<dbReference type="EMBL" id="JAGGKS010000008">
    <property type="protein sequence ID" value="MBP1926884.1"/>
    <property type="molecule type" value="Genomic_DNA"/>
</dbReference>
<evidence type="ECO:0000313" key="2">
    <source>
        <dbReference type="EMBL" id="MBP1926884.1"/>
    </source>
</evidence>
<accession>A0ABS4GGR5</accession>
<evidence type="ECO:0000259" key="1">
    <source>
        <dbReference type="Pfam" id="PF20275"/>
    </source>
</evidence>
<comment type="caution">
    <text evidence="2">The sequence shown here is derived from an EMBL/GenBank/DDBJ whole genome shotgun (WGS) entry which is preliminary data.</text>
</comment>
<protein>
    <recommendedName>
        <fullName evidence="1">ABC-three component systems C-terminal domain-containing protein</fullName>
    </recommendedName>
</protein>
<feature type="domain" description="ABC-three component systems C-terminal" evidence="1">
    <location>
        <begin position="204"/>
        <end position="317"/>
    </location>
</feature>
<evidence type="ECO:0000313" key="3">
    <source>
        <dbReference type="Proteomes" id="UP001519342"/>
    </source>
</evidence>
<gene>
    <name evidence="2" type="ORF">J2Z76_002754</name>
</gene>
<dbReference type="Proteomes" id="UP001519342">
    <property type="component" value="Unassembled WGS sequence"/>
</dbReference>
<name>A0ABS4GGR5_9FIRM</name>
<sequence length="328" mass="38386">MQDYYKKQLIKILLDNKLYKCDGTDFQKFVNQIFTYKNENFTPVKPQGNIGDRGNDGYIYNAGVYLQVYGPEDLSNIDTQKYAIAKYEKDFLKLLNHISNAKWPAIKKFIYVINDKSYGFFPDLLILRDNLYKSHPEIKFDIYGNDQLRNIILSLPLEHQEDLLGSIYEIEDYIDILDANILDKTIKAIIDDYKIPYTINGNPLKVPNWDRKIAFNKLKCKPPETKLIEGYYNIDKIDAILNDDNKPETDEALSTIVKTIYNESVIVYPKSEEDQFFYIFNQLMDKVKTNRTISDISKSSAIFCIMSKYFEVCDIFKEPPEDYKIAEL</sequence>
<proteinExistence type="predicted"/>
<dbReference type="RefSeq" id="WP_209512601.1">
    <property type="nucleotide sequence ID" value="NZ_JAGGKS010000008.1"/>
</dbReference>
<keyword evidence="3" id="KW-1185">Reference proteome</keyword>
<reference evidence="2 3" key="1">
    <citation type="submission" date="2021-03" db="EMBL/GenBank/DDBJ databases">
        <title>Genomic Encyclopedia of Type Strains, Phase IV (KMG-IV): sequencing the most valuable type-strain genomes for metagenomic binning, comparative biology and taxonomic classification.</title>
        <authorList>
            <person name="Goeker M."/>
        </authorList>
    </citation>
    <scope>NUCLEOTIDE SEQUENCE [LARGE SCALE GENOMIC DNA]</scope>
    <source>
        <strain evidence="2 3">DSM 24004</strain>
    </source>
</reference>
<dbReference type="InterPro" id="IPR046919">
    <property type="entry name" value="ABC-3C_CTD10"/>
</dbReference>